<dbReference type="AlphaFoldDB" id="A0AAV0LM10"/>
<protein>
    <recommendedName>
        <fullName evidence="2">CRIB domain-containing protein</fullName>
    </recommendedName>
</protein>
<dbReference type="PANTHER" id="PTHR46325">
    <property type="entry name" value="CRIB DOMAIN-CONTAINING PROTEIN RIC8"/>
    <property type="match status" value="1"/>
</dbReference>
<dbReference type="InterPro" id="IPR000095">
    <property type="entry name" value="CRIB_dom"/>
</dbReference>
<evidence type="ECO:0000313" key="3">
    <source>
        <dbReference type="EMBL" id="CAI0434534.1"/>
    </source>
</evidence>
<feature type="compositionally biased region" description="Polar residues" evidence="1">
    <location>
        <begin position="141"/>
        <end position="152"/>
    </location>
</feature>
<comment type="caution">
    <text evidence="3">The sequence shown here is derived from an EMBL/GenBank/DDBJ whole genome shotgun (WGS) entry which is preliminary data.</text>
</comment>
<feature type="domain" description="CRIB" evidence="2">
    <location>
        <begin position="38"/>
        <end position="51"/>
    </location>
</feature>
<dbReference type="PANTHER" id="PTHR46325:SF20">
    <property type="entry name" value="CRIB DOMAIN-CONTAINING PROTEIN RIC10"/>
    <property type="match status" value="1"/>
</dbReference>
<reference evidence="3" key="1">
    <citation type="submission" date="2022-08" db="EMBL/GenBank/DDBJ databases">
        <authorList>
            <person name="Gutierrez-Valencia J."/>
        </authorList>
    </citation>
    <scope>NUCLEOTIDE SEQUENCE</scope>
</reference>
<dbReference type="InterPro" id="IPR036936">
    <property type="entry name" value="CRIB_dom_sf"/>
</dbReference>
<dbReference type="Pfam" id="PF00786">
    <property type="entry name" value="PBD"/>
    <property type="match status" value="1"/>
</dbReference>
<feature type="compositionally biased region" description="Polar residues" evidence="1">
    <location>
        <begin position="55"/>
        <end position="90"/>
    </location>
</feature>
<feature type="compositionally biased region" description="Basic and acidic residues" evidence="1">
    <location>
        <begin position="162"/>
        <end position="176"/>
    </location>
</feature>
<keyword evidence="4" id="KW-1185">Reference proteome</keyword>
<dbReference type="SMART" id="SM00285">
    <property type="entry name" value="PBD"/>
    <property type="match status" value="1"/>
</dbReference>
<proteinExistence type="predicted"/>
<sequence length="230" mass="25154">MSIPNNKNKDPKSMKGLLKGLRYISQIFDEEKEAEMQIGNPTDVKHVAHIGWDGNNDSPPTWMTEFKGQSGSSSPNGNRDLNNNSSSLQSIPEEHKSATTSPRRNGIVPPSEQQTKSSRRRSSGNGEVENKQHKQTRKASRNTNREVQNQADGASKSTSRSSSKDEVDNKVEDAHKKSGRRKKSKELVGASSKSKSKATTSGIGDGHNVVDGFKSEVLSEKQSHISNSIV</sequence>
<evidence type="ECO:0000256" key="1">
    <source>
        <dbReference type="SAM" id="MobiDB-lite"/>
    </source>
</evidence>
<dbReference type="PROSITE" id="PS50108">
    <property type="entry name" value="CRIB"/>
    <property type="match status" value="1"/>
</dbReference>
<dbReference type="Gene3D" id="3.90.810.10">
    <property type="entry name" value="CRIB domain"/>
    <property type="match status" value="1"/>
</dbReference>
<name>A0AAV0LM10_9ROSI</name>
<feature type="region of interest" description="Disordered" evidence="1">
    <location>
        <begin position="49"/>
        <end position="210"/>
    </location>
</feature>
<gene>
    <name evidence="3" type="ORF">LITE_LOCUS24304</name>
</gene>
<dbReference type="EMBL" id="CAMGYJ010000006">
    <property type="protein sequence ID" value="CAI0434534.1"/>
    <property type="molecule type" value="Genomic_DNA"/>
</dbReference>
<evidence type="ECO:0000259" key="2">
    <source>
        <dbReference type="PROSITE" id="PS50108"/>
    </source>
</evidence>
<accession>A0AAV0LM10</accession>
<evidence type="ECO:0000313" key="4">
    <source>
        <dbReference type="Proteomes" id="UP001154282"/>
    </source>
</evidence>
<dbReference type="CDD" id="cd00132">
    <property type="entry name" value="CRIB"/>
    <property type="match status" value="1"/>
</dbReference>
<organism evidence="3 4">
    <name type="scientific">Linum tenue</name>
    <dbReference type="NCBI Taxonomy" id="586396"/>
    <lineage>
        <taxon>Eukaryota</taxon>
        <taxon>Viridiplantae</taxon>
        <taxon>Streptophyta</taxon>
        <taxon>Embryophyta</taxon>
        <taxon>Tracheophyta</taxon>
        <taxon>Spermatophyta</taxon>
        <taxon>Magnoliopsida</taxon>
        <taxon>eudicotyledons</taxon>
        <taxon>Gunneridae</taxon>
        <taxon>Pentapetalae</taxon>
        <taxon>rosids</taxon>
        <taxon>fabids</taxon>
        <taxon>Malpighiales</taxon>
        <taxon>Linaceae</taxon>
        <taxon>Linum</taxon>
    </lineage>
</organism>
<feature type="compositionally biased region" description="Low complexity" evidence="1">
    <location>
        <begin position="190"/>
        <end position="201"/>
    </location>
</feature>
<dbReference type="Proteomes" id="UP001154282">
    <property type="component" value="Unassembled WGS sequence"/>
</dbReference>